<dbReference type="SUPFAM" id="SSF56801">
    <property type="entry name" value="Acetyl-CoA synthetase-like"/>
    <property type="match status" value="1"/>
</dbReference>
<dbReference type="InterPro" id="IPR020845">
    <property type="entry name" value="AMP-binding_CS"/>
</dbReference>
<evidence type="ECO:0000313" key="3">
    <source>
        <dbReference type="EMBL" id="MDD0837606.1"/>
    </source>
</evidence>
<dbReference type="EMBL" id="JAQSIP010000002">
    <property type="protein sequence ID" value="MDD0837606.1"/>
    <property type="molecule type" value="Genomic_DNA"/>
</dbReference>
<name>A0ABT5MWC8_9BURK</name>
<dbReference type="Pfam" id="PF00501">
    <property type="entry name" value="AMP-binding"/>
    <property type="match status" value="1"/>
</dbReference>
<dbReference type="InterPro" id="IPR025110">
    <property type="entry name" value="AMP-bd_C"/>
</dbReference>
<dbReference type="InterPro" id="IPR042099">
    <property type="entry name" value="ANL_N_sf"/>
</dbReference>
<accession>A0ABT5MWC8</accession>
<evidence type="ECO:0000259" key="2">
    <source>
        <dbReference type="Pfam" id="PF13193"/>
    </source>
</evidence>
<gene>
    <name evidence="3" type="ORF">PSQ40_03375</name>
</gene>
<reference evidence="3 4" key="1">
    <citation type="submission" date="2023-02" db="EMBL/GenBank/DDBJ databases">
        <title>Bacterial whole genomic sequence of Curvibacter sp. HBC61.</title>
        <authorList>
            <person name="Le V."/>
            <person name="Ko S.-R."/>
            <person name="Ahn C.-Y."/>
            <person name="Oh H.-M."/>
        </authorList>
    </citation>
    <scope>NUCLEOTIDE SEQUENCE [LARGE SCALE GENOMIC DNA]</scope>
    <source>
        <strain evidence="3 4">HBC61</strain>
    </source>
</reference>
<proteinExistence type="predicted"/>
<keyword evidence="4" id="KW-1185">Reference proteome</keyword>
<dbReference type="Pfam" id="PF13193">
    <property type="entry name" value="AMP-binding_C"/>
    <property type="match status" value="1"/>
</dbReference>
<dbReference type="InterPro" id="IPR045851">
    <property type="entry name" value="AMP-bd_C_sf"/>
</dbReference>
<dbReference type="PANTHER" id="PTHR24096">
    <property type="entry name" value="LONG-CHAIN-FATTY-ACID--COA LIGASE"/>
    <property type="match status" value="1"/>
</dbReference>
<feature type="domain" description="AMP-binding enzyme C-terminal" evidence="2">
    <location>
        <begin position="432"/>
        <end position="506"/>
    </location>
</feature>
<organism evidence="3 4">
    <name type="scientific">Curvibacter cyanobacteriorum</name>
    <dbReference type="NCBI Taxonomy" id="3026422"/>
    <lineage>
        <taxon>Bacteria</taxon>
        <taxon>Pseudomonadati</taxon>
        <taxon>Pseudomonadota</taxon>
        <taxon>Betaproteobacteria</taxon>
        <taxon>Burkholderiales</taxon>
        <taxon>Comamonadaceae</taxon>
        <taxon>Curvibacter</taxon>
    </lineage>
</organism>
<dbReference type="RefSeq" id="WP_273948850.1">
    <property type="nucleotide sequence ID" value="NZ_JAQSIP010000002.1"/>
</dbReference>
<protein>
    <submittedName>
        <fullName evidence="3">Class I adenylate-forming enzyme family protein</fullName>
    </submittedName>
</protein>
<comment type="caution">
    <text evidence="3">The sequence shown here is derived from an EMBL/GenBank/DDBJ whole genome shotgun (WGS) entry which is preliminary data.</text>
</comment>
<evidence type="ECO:0000313" key="4">
    <source>
        <dbReference type="Proteomes" id="UP001528673"/>
    </source>
</evidence>
<dbReference type="Gene3D" id="3.30.300.30">
    <property type="match status" value="1"/>
</dbReference>
<dbReference type="Gene3D" id="3.40.50.12780">
    <property type="entry name" value="N-terminal domain of ligase-like"/>
    <property type="match status" value="1"/>
</dbReference>
<feature type="domain" description="AMP-dependent synthetase/ligase" evidence="1">
    <location>
        <begin position="20"/>
        <end position="376"/>
    </location>
</feature>
<evidence type="ECO:0000259" key="1">
    <source>
        <dbReference type="Pfam" id="PF00501"/>
    </source>
</evidence>
<dbReference type="Proteomes" id="UP001528673">
    <property type="component" value="Unassembled WGS sequence"/>
</dbReference>
<sequence length="521" mass="55573">MTAPSTPVPSDFHAIPDRIREHARAEPQRPALLDAPEAGGQRMSYAELDQFMDRVAASLQRDGVQPGEAIAVCASSSVTYAAVFLGALRAGVVVAPLAPGSTPQALAGMLGDAQARLLFLDAAAQATVADAGQGRVTRIALDGSDAGQPLTDWLAPAGHPVQAVALQPAWPFNIIYSSGTTGTPKGIVQSHGMRAAHVNRGAVYGYGPRSLTLLSTPLYSNTTLVVFFPTLAFGGTVLLMPKFDAGAYLRLAQDHHMTHTMLVPVQYQRLMAHPAFEAHDLSHTAVKFCTSAPFHADLKADVLKRWPGGLVEFYGMTEGGGTCILEAHLHPDKLHTVGRPAETHDIRLIDEQGVEVAPGEAGEVVGHSAGMMTGYHGQPEKTREAEWFAPDGKRFIRTGDIGRFDADGFLTLFDRKKDMIISGGFNIYPSDLEALLREHPAVAEAAVVGVPSVAWGETPVAFVVARPGQALAADALRDWLNARVGKTQRLSDLTWVDELPRSAIGKVLKRELRDAYGAAAA</sequence>
<dbReference type="InterPro" id="IPR000873">
    <property type="entry name" value="AMP-dep_synth/lig_dom"/>
</dbReference>
<dbReference type="PROSITE" id="PS00455">
    <property type="entry name" value="AMP_BINDING"/>
    <property type="match status" value="1"/>
</dbReference>